<dbReference type="EMBL" id="AMQN01023749">
    <property type="status" value="NOT_ANNOTATED_CDS"/>
    <property type="molecule type" value="Genomic_DNA"/>
</dbReference>
<protein>
    <submittedName>
        <fullName evidence="1 2">Uncharacterized protein</fullName>
    </submittedName>
</protein>
<keyword evidence="3" id="KW-1185">Reference proteome</keyword>
<dbReference type="HOGENOM" id="CLU_2028877_0_0_1"/>
<gene>
    <name evidence="1" type="ORF">CAPTEDRAFT_206100</name>
</gene>
<evidence type="ECO:0000313" key="2">
    <source>
        <dbReference type="EnsemblMetazoa" id="CapteP206100"/>
    </source>
</evidence>
<name>R7UFE6_CAPTE</name>
<dbReference type="EnsemblMetazoa" id="CapteT206100">
    <property type="protein sequence ID" value="CapteP206100"/>
    <property type="gene ID" value="CapteG206100"/>
</dbReference>
<dbReference type="EMBL" id="KB301931">
    <property type="protein sequence ID" value="ELU04940.1"/>
    <property type="molecule type" value="Genomic_DNA"/>
</dbReference>
<reference evidence="1 3" key="2">
    <citation type="journal article" date="2013" name="Nature">
        <title>Insights into bilaterian evolution from three spiralian genomes.</title>
        <authorList>
            <person name="Simakov O."/>
            <person name="Marletaz F."/>
            <person name="Cho S.J."/>
            <person name="Edsinger-Gonzales E."/>
            <person name="Havlak P."/>
            <person name="Hellsten U."/>
            <person name="Kuo D.H."/>
            <person name="Larsson T."/>
            <person name="Lv J."/>
            <person name="Arendt D."/>
            <person name="Savage R."/>
            <person name="Osoegawa K."/>
            <person name="de Jong P."/>
            <person name="Grimwood J."/>
            <person name="Chapman J.A."/>
            <person name="Shapiro H."/>
            <person name="Aerts A."/>
            <person name="Otillar R.P."/>
            <person name="Terry A.Y."/>
            <person name="Boore J.L."/>
            <person name="Grigoriev I.V."/>
            <person name="Lindberg D.R."/>
            <person name="Seaver E.C."/>
            <person name="Weisblat D.A."/>
            <person name="Putnam N.H."/>
            <person name="Rokhsar D.S."/>
        </authorList>
    </citation>
    <scope>NUCLEOTIDE SEQUENCE</scope>
    <source>
        <strain evidence="1 3">I ESC-2004</strain>
    </source>
</reference>
<accession>R7UFE6</accession>
<proteinExistence type="predicted"/>
<dbReference type="Proteomes" id="UP000014760">
    <property type="component" value="Unassembled WGS sequence"/>
</dbReference>
<dbReference type="AlphaFoldDB" id="R7UFE6"/>
<sequence length="122" mass="12975">MSARATGIICALPVAGQKEGCTFCDIDGCLEPLGHVCSPYYIDSYKAVELTAFCIAAEVVRGWTSLFVDSCQPETKALIEDTVGSNECLCGAEGSLVRLLLESETNTSANMNPDNAELMDVT</sequence>
<reference evidence="2" key="3">
    <citation type="submission" date="2015-06" db="UniProtKB">
        <authorList>
            <consortium name="EnsemblMetazoa"/>
        </authorList>
    </citation>
    <scope>IDENTIFICATION</scope>
</reference>
<organism evidence="1">
    <name type="scientific">Capitella teleta</name>
    <name type="common">Polychaete worm</name>
    <dbReference type="NCBI Taxonomy" id="283909"/>
    <lineage>
        <taxon>Eukaryota</taxon>
        <taxon>Metazoa</taxon>
        <taxon>Spiralia</taxon>
        <taxon>Lophotrochozoa</taxon>
        <taxon>Annelida</taxon>
        <taxon>Polychaeta</taxon>
        <taxon>Sedentaria</taxon>
        <taxon>Scolecida</taxon>
        <taxon>Capitellidae</taxon>
        <taxon>Capitella</taxon>
    </lineage>
</organism>
<evidence type="ECO:0000313" key="3">
    <source>
        <dbReference type="Proteomes" id="UP000014760"/>
    </source>
</evidence>
<reference evidence="3" key="1">
    <citation type="submission" date="2012-12" db="EMBL/GenBank/DDBJ databases">
        <authorList>
            <person name="Hellsten U."/>
            <person name="Grimwood J."/>
            <person name="Chapman J.A."/>
            <person name="Shapiro H."/>
            <person name="Aerts A."/>
            <person name="Otillar R.P."/>
            <person name="Terry A.Y."/>
            <person name="Boore J.L."/>
            <person name="Simakov O."/>
            <person name="Marletaz F."/>
            <person name="Cho S.-J."/>
            <person name="Edsinger-Gonzales E."/>
            <person name="Havlak P."/>
            <person name="Kuo D.-H."/>
            <person name="Larsson T."/>
            <person name="Lv J."/>
            <person name="Arendt D."/>
            <person name="Savage R."/>
            <person name="Osoegawa K."/>
            <person name="de Jong P."/>
            <person name="Lindberg D.R."/>
            <person name="Seaver E.C."/>
            <person name="Weisblat D.A."/>
            <person name="Putnam N.H."/>
            <person name="Grigoriev I.V."/>
            <person name="Rokhsar D.S."/>
        </authorList>
    </citation>
    <scope>NUCLEOTIDE SEQUENCE</scope>
    <source>
        <strain evidence="3">I ESC-2004</strain>
    </source>
</reference>
<evidence type="ECO:0000313" key="1">
    <source>
        <dbReference type="EMBL" id="ELU04940.1"/>
    </source>
</evidence>